<dbReference type="SUPFAM" id="SSF52499">
    <property type="entry name" value="Isochorismatase-like hydrolases"/>
    <property type="match status" value="1"/>
</dbReference>
<dbReference type="PANTHER" id="PTHR43540:SF1">
    <property type="entry name" value="ISOCHORISMATASE HYDROLASE"/>
    <property type="match status" value="1"/>
</dbReference>
<dbReference type="GO" id="GO:0016787">
    <property type="term" value="F:hydrolase activity"/>
    <property type="evidence" value="ECO:0007669"/>
    <property type="project" value="UniProtKB-KW"/>
</dbReference>
<dbReference type="Proteomes" id="UP001143463">
    <property type="component" value="Unassembled WGS sequence"/>
</dbReference>
<accession>A0A9W6NZ09</accession>
<organism evidence="3 4">
    <name type="scientific">Pseudonocardia halophobica</name>
    <dbReference type="NCBI Taxonomy" id="29401"/>
    <lineage>
        <taxon>Bacteria</taxon>
        <taxon>Bacillati</taxon>
        <taxon>Actinomycetota</taxon>
        <taxon>Actinomycetes</taxon>
        <taxon>Pseudonocardiales</taxon>
        <taxon>Pseudonocardiaceae</taxon>
        <taxon>Pseudonocardia</taxon>
    </lineage>
</organism>
<evidence type="ECO:0000313" key="4">
    <source>
        <dbReference type="Proteomes" id="UP001143463"/>
    </source>
</evidence>
<feature type="domain" description="Isochorismatase-like" evidence="2">
    <location>
        <begin position="78"/>
        <end position="228"/>
    </location>
</feature>
<keyword evidence="1" id="KW-0378">Hydrolase</keyword>
<evidence type="ECO:0000256" key="1">
    <source>
        <dbReference type="ARBA" id="ARBA00022801"/>
    </source>
</evidence>
<evidence type="ECO:0000259" key="2">
    <source>
        <dbReference type="Pfam" id="PF00857"/>
    </source>
</evidence>
<dbReference type="InterPro" id="IPR000868">
    <property type="entry name" value="Isochorismatase-like_dom"/>
</dbReference>
<dbReference type="PANTHER" id="PTHR43540">
    <property type="entry name" value="PEROXYUREIDOACRYLATE/UREIDOACRYLATE AMIDOHYDROLASE-RELATED"/>
    <property type="match status" value="1"/>
</dbReference>
<gene>
    <name evidence="3" type="ORF">GCM10017577_56060</name>
</gene>
<reference evidence="3" key="2">
    <citation type="submission" date="2023-01" db="EMBL/GenBank/DDBJ databases">
        <authorList>
            <person name="Sun Q."/>
            <person name="Evtushenko L."/>
        </authorList>
    </citation>
    <scope>NUCLEOTIDE SEQUENCE</scope>
    <source>
        <strain evidence="3">VKM Ac-1069</strain>
    </source>
</reference>
<dbReference type="InterPro" id="IPR050272">
    <property type="entry name" value="Isochorismatase-like_hydrls"/>
</dbReference>
<evidence type="ECO:0000313" key="3">
    <source>
        <dbReference type="EMBL" id="GLL14459.1"/>
    </source>
</evidence>
<dbReference type="RefSeq" id="WP_051737989.1">
    <property type="nucleotide sequence ID" value="NZ_BAAAUZ010000032.1"/>
</dbReference>
<comment type="caution">
    <text evidence="3">The sequence shown here is derived from an EMBL/GenBank/DDBJ whole genome shotgun (WGS) entry which is preliminary data.</text>
</comment>
<name>A0A9W6NZ09_9PSEU</name>
<dbReference type="AlphaFoldDB" id="A0A9W6NZ09"/>
<proteinExistence type="predicted"/>
<dbReference type="EMBL" id="BSFQ01000032">
    <property type="protein sequence ID" value="GLL14459.1"/>
    <property type="molecule type" value="Genomic_DNA"/>
</dbReference>
<dbReference type="Pfam" id="PF00857">
    <property type="entry name" value="Isochorismatase"/>
    <property type="match status" value="1"/>
</dbReference>
<keyword evidence="4" id="KW-1185">Reference proteome</keyword>
<sequence length="243" mass="26017">MSGAEFAASVEWDTLRHVWDEVADPDMRTIYQAYRRTLGLKGRVAVVAVDLYNKAFEGGPLPPSELQNTYPSSCGKYAHTAVEPIARVFAAARRTAVPVIHVTANAAAGPITATNRRVGGLDPAGPADQWDFHPALAPAPGELIVVKERASAFYGTQLVAELVSRGISTVLVVGESTSGCVRATVVDACSNGFHTVVVEDGVFDRSWLNHQVNLFDLHHKYADVLDSATVIGLLERLSAAAPR</sequence>
<protein>
    <submittedName>
        <fullName evidence="3">N-carbamoylsarcosine amidase</fullName>
    </submittedName>
</protein>
<dbReference type="Gene3D" id="3.40.50.850">
    <property type="entry name" value="Isochorismatase-like"/>
    <property type="match status" value="1"/>
</dbReference>
<dbReference type="InterPro" id="IPR036380">
    <property type="entry name" value="Isochorismatase-like_sf"/>
</dbReference>
<reference evidence="3" key="1">
    <citation type="journal article" date="2014" name="Int. J. Syst. Evol. Microbiol.">
        <title>Complete genome sequence of Corynebacterium casei LMG S-19264T (=DSM 44701T), isolated from a smear-ripened cheese.</title>
        <authorList>
            <consortium name="US DOE Joint Genome Institute (JGI-PGF)"/>
            <person name="Walter F."/>
            <person name="Albersmeier A."/>
            <person name="Kalinowski J."/>
            <person name="Ruckert C."/>
        </authorList>
    </citation>
    <scope>NUCLEOTIDE SEQUENCE</scope>
    <source>
        <strain evidence="3">VKM Ac-1069</strain>
    </source>
</reference>